<dbReference type="AlphaFoldDB" id="A0A4Z2J906"/>
<evidence type="ECO:0000313" key="2">
    <source>
        <dbReference type="EMBL" id="TNN86178.1"/>
    </source>
</evidence>
<accession>A0A4Z2J906</accession>
<evidence type="ECO:0000256" key="1">
    <source>
        <dbReference type="SAM" id="MobiDB-lite"/>
    </source>
</evidence>
<comment type="caution">
    <text evidence="2">The sequence shown here is derived from an EMBL/GenBank/DDBJ whole genome shotgun (WGS) entry which is preliminary data.</text>
</comment>
<proteinExistence type="predicted"/>
<keyword evidence="3" id="KW-1185">Reference proteome</keyword>
<organism evidence="2 3">
    <name type="scientific">Liparis tanakae</name>
    <name type="common">Tanaka's snailfish</name>
    <dbReference type="NCBI Taxonomy" id="230148"/>
    <lineage>
        <taxon>Eukaryota</taxon>
        <taxon>Metazoa</taxon>
        <taxon>Chordata</taxon>
        <taxon>Craniata</taxon>
        <taxon>Vertebrata</taxon>
        <taxon>Euteleostomi</taxon>
        <taxon>Actinopterygii</taxon>
        <taxon>Neopterygii</taxon>
        <taxon>Teleostei</taxon>
        <taxon>Neoteleostei</taxon>
        <taxon>Acanthomorphata</taxon>
        <taxon>Eupercaria</taxon>
        <taxon>Perciformes</taxon>
        <taxon>Cottioidei</taxon>
        <taxon>Cottales</taxon>
        <taxon>Liparidae</taxon>
        <taxon>Liparis</taxon>
    </lineage>
</organism>
<name>A0A4Z2J906_9TELE</name>
<protein>
    <submittedName>
        <fullName evidence="2">Uncharacterized protein</fullName>
    </submittedName>
</protein>
<evidence type="ECO:0000313" key="3">
    <source>
        <dbReference type="Proteomes" id="UP000314294"/>
    </source>
</evidence>
<feature type="region of interest" description="Disordered" evidence="1">
    <location>
        <begin position="1"/>
        <end position="27"/>
    </location>
</feature>
<dbReference type="EMBL" id="SRLO01000017">
    <property type="protein sequence ID" value="TNN86178.1"/>
    <property type="molecule type" value="Genomic_DNA"/>
</dbReference>
<reference evidence="2 3" key="1">
    <citation type="submission" date="2019-03" db="EMBL/GenBank/DDBJ databases">
        <title>First draft genome of Liparis tanakae, snailfish: a comprehensive survey of snailfish specific genes.</title>
        <authorList>
            <person name="Kim W."/>
            <person name="Song I."/>
            <person name="Jeong J.-H."/>
            <person name="Kim D."/>
            <person name="Kim S."/>
            <person name="Ryu S."/>
            <person name="Song J.Y."/>
            <person name="Lee S.K."/>
        </authorList>
    </citation>
    <scope>NUCLEOTIDE SEQUENCE [LARGE SCALE GENOMIC DNA]</scope>
    <source>
        <tissue evidence="2">Muscle</tissue>
    </source>
</reference>
<gene>
    <name evidence="2" type="ORF">EYF80_003595</name>
</gene>
<dbReference type="Proteomes" id="UP000314294">
    <property type="component" value="Unassembled WGS sequence"/>
</dbReference>
<sequence>MSTSAGKVFQPRSKRSAGYTRSPQRHPVCRQRDIASCQELNYGAYIGNGTRHLEDGFRLSDPRLLSFVPTAVNKERNPHQRRFLFLYTRGMNLYA</sequence>